<keyword evidence="1 2" id="KW-0129">CBS domain</keyword>
<sequence length="142" mass="16648">MNIAFFLYPKEDVKYLDPESTVRQALEKMKHHRFTSVPLVSENGFYAGTMTEGDLLWALAEQLRGEEDYEKVLRTRLKDIKQRVRYKPVAITAQIEELVDAITDQNFVPVVDDGKYFIGIIRRRDIIEYYSTKLKQLESKVN</sequence>
<evidence type="ECO:0000259" key="3">
    <source>
        <dbReference type="PROSITE" id="PS51371"/>
    </source>
</evidence>
<dbReference type="STRING" id="1397694.GCA_000702585_01315"/>
<proteinExistence type="predicted"/>
<dbReference type="Gene3D" id="3.10.580.10">
    <property type="entry name" value="CBS-domain"/>
    <property type="match status" value="1"/>
</dbReference>
<dbReference type="SUPFAM" id="SSF54631">
    <property type="entry name" value="CBS-domain pair"/>
    <property type="match status" value="1"/>
</dbReference>
<accession>A0A377FSA1</accession>
<name>A0A377FSA1_9BACL</name>
<dbReference type="PANTHER" id="PTHR43080:SF26">
    <property type="entry name" value="REGULATORY PROTEIN"/>
    <property type="match status" value="1"/>
</dbReference>
<reference evidence="4 5" key="1">
    <citation type="submission" date="2018-06" db="EMBL/GenBank/DDBJ databases">
        <authorList>
            <consortium name="Pathogen Informatics"/>
            <person name="Doyle S."/>
        </authorList>
    </citation>
    <scope>NUCLEOTIDE SEQUENCE [LARGE SCALE GENOMIC DNA]</scope>
    <source>
        <strain evidence="4 5">NCTC13163</strain>
    </source>
</reference>
<dbReference type="PANTHER" id="PTHR43080">
    <property type="entry name" value="CBS DOMAIN-CONTAINING PROTEIN CBSX3, MITOCHONDRIAL"/>
    <property type="match status" value="1"/>
</dbReference>
<dbReference type="Pfam" id="PF00571">
    <property type="entry name" value="CBS"/>
    <property type="match status" value="2"/>
</dbReference>
<evidence type="ECO:0000313" key="5">
    <source>
        <dbReference type="Proteomes" id="UP000254060"/>
    </source>
</evidence>
<evidence type="ECO:0000256" key="2">
    <source>
        <dbReference type="PROSITE-ProRule" id="PRU00703"/>
    </source>
</evidence>
<dbReference type="OrthoDB" id="384703at2"/>
<dbReference type="Proteomes" id="UP000254060">
    <property type="component" value="Unassembled WGS sequence"/>
</dbReference>
<dbReference type="EMBL" id="UGGP01000001">
    <property type="protein sequence ID" value="STO07454.1"/>
    <property type="molecule type" value="Genomic_DNA"/>
</dbReference>
<organism evidence="4 5">
    <name type="scientific">Exiguobacterium aurantiacum</name>
    <dbReference type="NCBI Taxonomy" id="33987"/>
    <lineage>
        <taxon>Bacteria</taxon>
        <taxon>Bacillati</taxon>
        <taxon>Bacillota</taxon>
        <taxon>Bacilli</taxon>
        <taxon>Bacillales</taxon>
        <taxon>Bacillales Family XII. Incertae Sedis</taxon>
        <taxon>Exiguobacterium</taxon>
    </lineage>
</organism>
<dbReference type="InterPro" id="IPR000644">
    <property type="entry name" value="CBS_dom"/>
</dbReference>
<dbReference type="PROSITE" id="PS51371">
    <property type="entry name" value="CBS"/>
    <property type="match status" value="1"/>
</dbReference>
<gene>
    <name evidence="4" type="ORF">NCTC13163_00801</name>
</gene>
<protein>
    <submittedName>
        <fullName evidence="4">Putative manganese-dependent inorganic pyrophosphatase</fullName>
    </submittedName>
</protein>
<feature type="domain" description="CBS" evidence="3">
    <location>
        <begin position="9"/>
        <end position="67"/>
    </location>
</feature>
<evidence type="ECO:0000313" key="4">
    <source>
        <dbReference type="EMBL" id="STO07454.1"/>
    </source>
</evidence>
<dbReference type="InterPro" id="IPR046342">
    <property type="entry name" value="CBS_dom_sf"/>
</dbReference>
<dbReference type="RefSeq" id="WP_024370530.1">
    <property type="nucleotide sequence ID" value="NZ_UGGP01000001.1"/>
</dbReference>
<dbReference type="AlphaFoldDB" id="A0A377FSA1"/>
<evidence type="ECO:0000256" key="1">
    <source>
        <dbReference type="ARBA" id="ARBA00023122"/>
    </source>
</evidence>
<dbReference type="InterPro" id="IPR051257">
    <property type="entry name" value="Diverse_CBS-Domain"/>
</dbReference>
<dbReference type="SMART" id="SM00116">
    <property type="entry name" value="CBS"/>
    <property type="match status" value="2"/>
</dbReference>